<sequence length="825" mass="90042">MQNEAQLSLIQQLCINTLKAGSVTAFIDLFRLTHMEQPLRQAQHTNIEDLISASSTAAVEISHQFSFDNPLTFNADRLQTIQALLREAESCFIGRHYFEQFESLSRVSDVFAETQRLRARFRMPPLVTPCPVVTNLADSLDTVNCIDILSLIDSPTFCRVNSVSDPLIAATAQIKEVDSLMQIYCPLDVYYAILARNTLYTMVQSAEHEYSTKGLLAKILPPLPHCAPVSQNTYKDSPTTHNVRSRMLLYTIVCYLRLGHQLHFFSLFRAAHLVLDTCLIALAEFERHVDISFSSLFEPTHENGYAIFLPDDIGPMKAGEDTGRENESLIQGTRLASARLDLESVPGLPVLGPDSKPLPTSFSGSPTDTYEDQYSEMAELAYTARLLMVHNLLALAATALSSGFTEEGLAFLQEDVSALLSRIDMLSKQGAVPLGETLTVSAIGDNDGIALLDNVPCTRTAALSGCTLLLTAADLAFTFNAYMLIIPVCRRLFELCTRLAIVPIAEQYAEQLLTLGDEFAIIGHAWLARWAAQRGDNAEVIRHLTERWRLANQELAENTSVLDEIKSASSNALPEILNRVDSRVSSASSDRRQRVCFADDGEAHNTELIIPDVIEPEMVVEDATLEGVIDQGRPVSGTDSTASSLHSLCLSESEMRVYNATHQGLMNTELRSQERGQGVSETQVPGSERGLTDTQKGPQGRSCMARARALIGAREAVAAASALSCANKAAGNDSENLALMTDAWKTVAGVYAADAFTTDSPSGTPQQDSMKEILNEEKRCVSASVVEARVRLGAVKGQQLVTSTMSRIVPCRVEAADDADLDAIG</sequence>
<dbReference type="VEuPathDB" id="GiardiaDB:GMRT_11976"/>
<dbReference type="OrthoDB" id="10531487at2759"/>
<evidence type="ECO:0000313" key="2">
    <source>
        <dbReference type="EMBL" id="TNJ29233.1"/>
    </source>
</evidence>
<evidence type="ECO:0000256" key="1">
    <source>
        <dbReference type="SAM" id="MobiDB-lite"/>
    </source>
</evidence>
<comment type="caution">
    <text evidence="2">The sequence shown here is derived from an EMBL/GenBank/DDBJ whole genome shotgun (WGS) entry which is preliminary data.</text>
</comment>
<feature type="region of interest" description="Disordered" evidence="1">
    <location>
        <begin position="669"/>
        <end position="700"/>
    </location>
</feature>
<evidence type="ECO:0000313" key="3">
    <source>
        <dbReference type="Proteomes" id="UP000315496"/>
    </source>
</evidence>
<dbReference type="AlphaFoldDB" id="A0A4Z1T5D3"/>
<gene>
    <name evidence="2" type="ORF">GMRT_11976</name>
</gene>
<organism evidence="2 3">
    <name type="scientific">Giardia muris</name>
    <dbReference type="NCBI Taxonomy" id="5742"/>
    <lineage>
        <taxon>Eukaryota</taxon>
        <taxon>Metamonada</taxon>
        <taxon>Diplomonadida</taxon>
        <taxon>Hexamitidae</taxon>
        <taxon>Giardiinae</taxon>
        <taxon>Giardia</taxon>
    </lineage>
</organism>
<keyword evidence="3" id="KW-1185">Reference proteome</keyword>
<dbReference type="Proteomes" id="UP000315496">
    <property type="component" value="Chromosome 2"/>
</dbReference>
<dbReference type="EMBL" id="VDLU01000002">
    <property type="protein sequence ID" value="TNJ29233.1"/>
    <property type="molecule type" value="Genomic_DNA"/>
</dbReference>
<reference evidence="2 3" key="1">
    <citation type="submission" date="2019-05" db="EMBL/GenBank/DDBJ databases">
        <title>The compact genome of Giardia muris reveals important steps in the evolution of intestinal protozoan parasites.</title>
        <authorList>
            <person name="Xu F."/>
            <person name="Jimenez-Gonzalez A."/>
            <person name="Einarsson E."/>
            <person name="Astvaldsson A."/>
            <person name="Peirasmaki D."/>
            <person name="Eckmann L."/>
            <person name="Andersson J.O."/>
            <person name="Svard S.G."/>
            <person name="Jerlstrom-Hultqvist J."/>
        </authorList>
    </citation>
    <scope>NUCLEOTIDE SEQUENCE [LARGE SCALE GENOMIC DNA]</scope>
    <source>
        <strain evidence="2 3">Roberts-Thomson</strain>
    </source>
</reference>
<accession>A0A4Z1T5D3</accession>
<proteinExistence type="predicted"/>
<name>A0A4Z1T5D3_GIAMU</name>
<protein>
    <submittedName>
        <fullName evidence="2">Uncharacterized protein</fullName>
    </submittedName>
</protein>